<dbReference type="FunFam" id="2.60.40.420:FF:000067">
    <property type="entry name" value="Cupredoxin superfamily protein"/>
    <property type="match status" value="1"/>
</dbReference>
<dbReference type="Proteomes" id="UP001372338">
    <property type="component" value="Unassembled WGS sequence"/>
</dbReference>
<evidence type="ECO:0000256" key="5">
    <source>
        <dbReference type="ARBA" id="ARBA00022729"/>
    </source>
</evidence>
<evidence type="ECO:0000313" key="15">
    <source>
        <dbReference type="Proteomes" id="UP001372338"/>
    </source>
</evidence>
<evidence type="ECO:0000256" key="8">
    <source>
        <dbReference type="ARBA" id="ARBA00023008"/>
    </source>
</evidence>
<keyword evidence="6" id="KW-0249">Electron transport</keyword>
<dbReference type="AlphaFoldDB" id="A0AAN9FHC2"/>
<protein>
    <recommendedName>
        <fullName evidence="13">Phytocyanin domain-containing protein</fullName>
    </recommendedName>
</protein>
<evidence type="ECO:0000256" key="4">
    <source>
        <dbReference type="ARBA" id="ARBA00022723"/>
    </source>
</evidence>
<dbReference type="PANTHER" id="PTHR33021">
    <property type="entry name" value="BLUE COPPER PROTEIN"/>
    <property type="match status" value="1"/>
</dbReference>
<dbReference type="EMBL" id="JAYWIO010000003">
    <property type="protein sequence ID" value="KAK7276314.1"/>
    <property type="molecule type" value="Genomic_DNA"/>
</dbReference>
<evidence type="ECO:0000256" key="12">
    <source>
        <dbReference type="SAM" id="SignalP"/>
    </source>
</evidence>
<reference evidence="14 15" key="1">
    <citation type="submission" date="2024-01" db="EMBL/GenBank/DDBJ databases">
        <title>The genomes of 5 underutilized Papilionoideae crops provide insights into root nodulation and disease resistanc.</title>
        <authorList>
            <person name="Yuan L."/>
        </authorList>
    </citation>
    <scope>NUCLEOTIDE SEQUENCE [LARGE SCALE GENOMIC DNA]</scope>
    <source>
        <strain evidence="14">ZHUSHIDOU_FW_LH</strain>
        <tissue evidence="14">Leaf</tissue>
    </source>
</reference>
<organism evidence="14 15">
    <name type="scientific">Crotalaria pallida</name>
    <name type="common">Smooth rattlebox</name>
    <name type="synonym">Crotalaria striata</name>
    <dbReference type="NCBI Taxonomy" id="3830"/>
    <lineage>
        <taxon>Eukaryota</taxon>
        <taxon>Viridiplantae</taxon>
        <taxon>Streptophyta</taxon>
        <taxon>Embryophyta</taxon>
        <taxon>Tracheophyta</taxon>
        <taxon>Spermatophyta</taxon>
        <taxon>Magnoliopsida</taxon>
        <taxon>eudicotyledons</taxon>
        <taxon>Gunneridae</taxon>
        <taxon>Pentapetalae</taxon>
        <taxon>rosids</taxon>
        <taxon>fabids</taxon>
        <taxon>Fabales</taxon>
        <taxon>Fabaceae</taxon>
        <taxon>Papilionoideae</taxon>
        <taxon>50 kb inversion clade</taxon>
        <taxon>genistoids sensu lato</taxon>
        <taxon>core genistoids</taxon>
        <taxon>Crotalarieae</taxon>
        <taxon>Crotalaria</taxon>
    </lineage>
</organism>
<dbReference type="GO" id="GO:0009055">
    <property type="term" value="F:electron transfer activity"/>
    <property type="evidence" value="ECO:0007669"/>
    <property type="project" value="InterPro"/>
</dbReference>
<proteinExistence type="predicted"/>
<keyword evidence="15" id="KW-1185">Reference proteome</keyword>
<dbReference type="InterPro" id="IPR039391">
    <property type="entry name" value="Phytocyanin-like"/>
</dbReference>
<comment type="caution">
    <text evidence="14">The sequence shown here is derived from an EMBL/GenBank/DDBJ whole genome shotgun (WGS) entry which is preliminary data.</text>
</comment>
<evidence type="ECO:0000256" key="2">
    <source>
        <dbReference type="ARBA" id="ARBA00022448"/>
    </source>
</evidence>
<evidence type="ECO:0000259" key="13">
    <source>
        <dbReference type="PROSITE" id="PS51485"/>
    </source>
</evidence>
<feature type="chain" id="PRO_5042999695" description="Phytocyanin domain-containing protein" evidence="12">
    <location>
        <begin position="24"/>
        <end position="164"/>
    </location>
</feature>
<evidence type="ECO:0000256" key="1">
    <source>
        <dbReference type="ARBA" id="ARBA00004479"/>
    </source>
</evidence>
<evidence type="ECO:0000313" key="14">
    <source>
        <dbReference type="EMBL" id="KAK7276314.1"/>
    </source>
</evidence>
<dbReference type="GO" id="GO:0046872">
    <property type="term" value="F:metal ion binding"/>
    <property type="evidence" value="ECO:0007669"/>
    <property type="project" value="UniProtKB-KW"/>
</dbReference>
<keyword evidence="8" id="KW-0186">Copper</keyword>
<keyword evidence="2" id="KW-0813">Transport</keyword>
<dbReference type="GO" id="GO:0009610">
    <property type="term" value="P:response to symbiotic fungus"/>
    <property type="evidence" value="ECO:0007669"/>
    <property type="project" value="UniProtKB-ARBA"/>
</dbReference>
<keyword evidence="7" id="KW-1133">Transmembrane helix</keyword>
<accession>A0AAN9FHC2</accession>
<keyword evidence="11" id="KW-0325">Glycoprotein</keyword>
<dbReference type="Gene3D" id="2.60.40.420">
    <property type="entry name" value="Cupredoxins - blue copper proteins"/>
    <property type="match status" value="1"/>
</dbReference>
<keyword evidence="9" id="KW-0472">Membrane</keyword>
<keyword evidence="4" id="KW-0479">Metal-binding</keyword>
<dbReference type="PANTHER" id="PTHR33021:SF533">
    <property type="entry name" value="PHYTOCYANIN DOMAIN-CONTAINING PROTEIN"/>
    <property type="match status" value="1"/>
</dbReference>
<evidence type="ECO:0000256" key="6">
    <source>
        <dbReference type="ARBA" id="ARBA00022982"/>
    </source>
</evidence>
<dbReference type="InterPro" id="IPR008972">
    <property type="entry name" value="Cupredoxin"/>
</dbReference>
<comment type="subcellular location">
    <subcellularLocation>
        <location evidence="1">Membrane</location>
        <topology evidence="1">Single-pass type I membrane protein</topology>
    </subcellularLocation>
</comment>
<feature type="signal peptide" evidence="12">
    <location>
        <begin position="1"/>
        <end position="23"/>
    </location>
</feature>
<name>A0AAN9FHC2_CROPI</name>
<keyword evidence="5 12" id="KW-0732">Signal</keyword>
<dbReference type="InterPro" id="IPR003245">
    <property type="entry name" value="Phytocyanin_dom"/>
</dbReference>
<dbReference type="SUPFAM" id="SSF49503">
    <property type="entry name" value="Cupredoxins"/>
    <property type="match status" value="1"/>
</dbReference>
<dbReference type="CDD" id="cd04216">
    <property type="entry name" value="Phytocyanin"/>
    <property type="match status" value="1"/>
</dbReference>
<sequence length="164" mass="17553">MALSRLSMLVVIAIIFLPSIAIAKEFVVGDDKGWTIGVDYQAWAANKVFVVGDKLVFKYAVGDHNVFKVNGTAFQSCTVPPPSEALSTGSDTIELATPGRKWYICGFAGHCNAGQKLVITVLPNTLAPTLPPSPAPAPSPVPPHVPHFGRWVPKKLLKGFPLVH</sequence>
<dbReference type="PROSITE" id="PS51485">
    <property type="entry name" value="PHYTOCYANIN"/>
    <property type="match status" value="1"/>
</dbReference>
<evidence type="ECO:0000256" key="11">
    <source>
        <dbReference type="ARBA" id="ARBA00023180"/>
    </source>
</evidence>
<feature type="domain" description="Phytocyanin" evidence="13">
    <location>
        <begin position="24"/>
        <end position="123"/>
    </location>
</feature>
<evidence type="ECO:0000256" key="7">
    <source>
        <dbReference type="ARBA" id="ARBA00022989"/>
    </source>
</evidence>
<evidence type="ECO:0000256" key="9">
    <source>
        <dbReference type="ARBA" id="ARBA00023136"/>
    </source>
</evidence>
<dbReference type="Pfam" id="PF02298">
    <property type="entry name" value="Cu_bind_like"/>
    <property type="match status" value="1"/>
</dbReference>
<keyword evidence="10" id="KW-1015">Disulfide bond</keyword>
<keyword evidence="3" id="KW-0812">Transmembrane</keyword>
<gene>
    <name evidence="14" type="ORF">RIF29_17453</name>
</gene>
<evidence type="ECO:0000256" key="3">
    <source>
        <dbReference type="ARBA" id="ARBA00022692"/>
    </source>
</evidence>
<evidence type="ECO:0000256" key="10">
    <source>
        <dbReference type="ARBA" id="ARBA00023157"/>
    </source>
</evidence>
<dbReference type="GO" id="GO:0005886">
    <property type="term" value="C:plasma membrane"/>
    <property type="evidence" value="ECO:0007669"/>
    <property type="project" value="TreeGrafter"/>
</dbReference>